<organism evidence="2 3">
    <name type="scientific">Ancylostoma ceylanicum</name>
    <dbReference type="NCBI Taxonomy" id="53326"/>
    <lineage>
        <taxon>Eukaryota</taxon>
        <taxon>Metazoa</taxon>
        <taxon>Ecdysozoa</taxon>
        <taxon>Nematoda</taxon>
        <taxon>Chromadorea</taxon>
        <taxon>Rhabditida</taxon>
        <taxon>Rhabditina</taxon>
        <taxon>Rhabditomorpha</taxon>
        <taxon>Strongyloidea</taxon>
        <taxon>Ancylostomatidae</taxon>
        <taxon>Ancylostomatinae</taxon>
        <taxon>Ancylostoma</taxon>
    </lineage>
</organism>
<evidence type="ECO:0000313" key="2">
    <source>
        <dbReference type="EMBL" id="EYC01194.1"/>
    </source>
</evidence>
<dbReference type="AlphaFoldDB" id="A0A016TE21"/>
<keyword evidence="3" id="KW-1185">Reference proteome</keyword>
<dbReference type="EMBL" id="JARK01001445">
    <property type="protein sequence ID" value="EYC01194.1"/>
    <property type="molecule type" value="Genomic_DNA"/>
</dbReference>
<evidence type="ECO:0000313" key="3">
    <source>
        <dbReference type="Proteomes" id="UP000024635"/>
    </source>
</evidence>
<dbReference type="Gene3D" id="1.20.120.20">
    <property type="entry name" value="Apolipoprotein"/>
    <property type="match status" value="1"/>
</dbReference>
<feature type="signal peptide" evidence="1">
    <location>
        <begin position="1"/>
        <end position="16"/>
    </location>
</feature>
<gene>
    <name evidence="2" type="primary">Acey_s0109.g112</name>
    <name evidence="2" type="ORF">Y032_0109g112</name>
</gene>
<evidence type="ECO:0000256" key="1">
    <source>
        <dbReference type="SAM" id="SignalP"/>
    </source>
</evidence>
<keyword evidence="1" id="KW-0732">Signal</keyword>
<protein>
    <submittedName>
        <fullName evidence="2">Uncharacterized protein</fullName>
    </submittedName>
</protein>
<comment type="caution">
    <text evidence="2">The sequence shown here is derived from an EMBL/GenBank/DDBJ whole genome shotgun (WGS) entry which is preliminary data.</text>
</comment>
<reference evidence="3" key="1">
    <citation type="journal article" date="2015" name="Nat. Genet.">
        <title>The genome and transcriptome of the zoonotic hookworm Ancylostoma ceylanicum identify infection-specific gene families.</title>
        <authorList>
            <person name="Schwarz E.M."/>
            <person name="Hu Y."/>
            <person name="Antoshechkin I."/>
            <person name="Miller M.M."/>
            <person name="Sternberg P.W."/>
            <person name="Aroian R.V."/>
        </authorList>
    </citation>
    <scope>NUCLEOTIDE SEQUENCE</scope>
    <source>
        <strain evidence="3">HY135</strain>
    </source>
</reference>
<dbReference type="Proteomes" id="UP000024635">
    <property type="component" value="Unassembled WGS sequence"/>
</dbReference>
<accession>A0A016TE21</accession>
<feature type="chain" id="PRO_5001490959" evidence="1">
    <location>
        <begin position="17"/>
        <end position="220"/>
    </location>
</feature>
<proteinExistence type="predicted"/>
<sequence length="220" mass="23857">MLRAITSLAIISIALARPDESIVTGLQSAGQSSLSWAENAVKDVGHFLSNASKDVGHTAEQAWNTTKEKAGELGNTLKGAAGNVAEHGEQMAGEVKNWAEGAVDTVKRGGESAVNVSVDAFQGVRQGVEQGLHIVLKMVQEAFVKMYASMRTIRHCSFSTRALMKEQKPSATLYKDKKEVCIVSKCHWPSEQTFCVLQLRGFAEKSVFTKIGDWFKGLGK</sequence>
<dbReference type="OrthoDB" id="5837976at2759"/>
<name>A0A016TE21_9BILA</name>